<dbReference type="GO" id="GO:0003677">
    <property type="term" value="F:DNA binding"/>
    <property type="evidence" value="ECO:0007669"/>
    <property type="project" value="InterPro"/>
</dbReference>
<reference evidence="5 6" key="1">
    <citation type="journal article" date="2018" name="Nat. Biotechnol.">
        <title>A standardized bacterial taxonomy based on genome phylogeny substantially revises the tree of life.</title>
        <authorList>
            <person name="Parks D.H."/>
            <person name="Chuvochina M."/>
            <person name="Waite D.W."/>
            <person name="Rinke C."/>
            <person name="Skarshewski A."/>
            <person name="Chaumeil P.A."/>
            <person name="Hugenholtz P."/>
        </authorList>
    </citation>
    <scope>NUCLEOTIDE SEQUENCE [LARGE SCALE GENOMIC DNA]</scope>
    <source>
        <strain evidence="5">UBA10948</strain>
    </source>
</reference>
<dbReference type="Pfam" id="PF01628">
    <property type="entry name" value="HrcA"/>
    <property type="match status" value="1"/>
</dbReference>
<keyword evidence="1" id="KW-0678">Repressor</keyword>
<dbReference type="SUPFAM" id="SSF55781">
    <property type="entry name" value="GAF domain-like"/>
    <property type="match status" value="1"/>
</dbReference>
<protein>
    <submittedName>
        <fullName evidence="5">HrcA family transcriptional regulator</fullName>
    </submittedName>
</protein>
<dbReference type="Proteomes" id="UP000263273">
    <property type="component" value="Unassembled WGS sequence"/>
</dbReference>
<dbReference type="STRING" id="378794.GCA_001570625_01959"/>
<gene>
    <name evidence="5" type="ORF">DDZ44_06775</name>
</gene>
<comment type="caution">
    <text evidence="5">The sequence shown here is derived from an EMBL/GenBank/DDBJ whole genome shotgun (WGS) entry which is preliminary data.</text>
</comment>
<feature type="domain" description="Heat-inducible transcription repressor HrcA C-terminal" evidence="4">
    <location>
        <begin position="1"/>
        <end position="203"/>
    </location>
</feature>
<dbReference type="Gene3D" id="3.30.450.40">
    <property type="match status" value="1"/>
</dbReference>
<evidence type="ECO:0000256" key="2">
    <source>
        <dbReference type="ARBA" id="ARBA00023015"/>
    </source>
</evidence>
<accession>A0A354YY27</accession>
<sequence length="221" mass="24973">YASFVIVPAIKFTEFRSLQLFPLDKGKALLLLVCDMGVIMHRIISIPELISSQDLQAITGMFNQAFRGKRLEEVKRSDLQLIRESLSQRRKIIDNALEAIDNLLQNSRDEKVMVSGALNILNEPEFKDMEKLKRILNVLEEDDSLRQIIPGELGEAVDIKIGRENPLEEIKEMSLVVAGYKSFGELGKIGVIGPVRMEYWKAVGTVETVRDIIEDYLKGLG</sequence>
<dbReference type="GO" id="GO:0045892">
    <property type="term" value="P:negative regulation of DNA-templated transcription"/>
    <property type="evidence" value="ECO:0007669"/>
    <property type="project" value="TreeGrafter"/>
</dbReference>
<dbReference type="InterPro" id="IPR023120">
    <property type="entry name" value="WHTH_transcript_rep_HrcA_IDD"/>
</dbReference>
<dbReference type="InterPro" id="IPR021153">
    <property type="entry name" value="HrcA_C"/>
</dbReference>
<dbReference type="PANTHER" id="PTHR34824:SF1">
    <property type="entry name" value="HEAT-INDUCIBLE TRANSCRIPTION REPRESSOR HRCA"/>
    <property type="match status" value="1"/>
</dbReference>
<dbReference type="PANTHER" id="PTHR34824">
    <property type="entry name" value="HEAT-INDUCIBLE TRANSCRIPTION REPRESSOR HRCA"/>
    <property type="match status" value="1"/>
</dbReference>
<dbReference type="Gene3D" id="3.30.390.60">
    <property type="entry name" value="Heat-inducible transcription repressor hrca homolog, domain 3"/>
    <property type="match status" value="1"/>
</dbReference>
<evidence type="ECO:0000313" key="5">
    <source>
        <dbReference type="EMBL" id="HBK53621.1"/>
    </source>
</evidence>
<name>A0A354YY27_9FIRM</name>
<proteinExistence type="predicted"/>
<dbReference type="AlphaFoldDB" id="A0A354YY27"/>
<evidence type="ECO:0000259" key="4">
    <source>
        <dbReference type="Pfam" id="PF01628"/>
    </source>
</evidence>
<dbReference type="EMBL" id="DNZF01000148">
    <property type="protein sequence ID" value="HBK53621.1"/>
    <property type="molecule type" value="Genomic_DNA"/>
</dbReference>
<keyword evidence="2" id="KW-0805">Transcription regulation</keyword>
<keyword evidence="3" id="KW-0804">Transcription</keyword>
<evidence type="ECO:0000256" key="3">
    <source>
        <dbReference type="ARBA" id="ARBA00023163"/>
    </source>
</evidence>
<dbReference type="InterPro" id="IPR002571">
    <property type="entry name" value="HrcA"/>
</dbReference>
<organism evidence="5 6">
    <name type="scientific">Syntrophomonas wolfei</name>
    <dbReference type="NCBI Taxonomy" id="863"/>
    <lineage>
        <taxon>Bacteria</taxon>
        <taxon>Bacillati</taxon>
        <taxon>Bacillota</taxon>
        <taxon>Clostridia</taxon>
        <taxon>Eubacteriales</taxon>
        <taxon>Syntrophomonadaceae</taxon>
        <taxon>Syntrophomonas</taxon>
    </lineage>
</organism>
<dbReference type="InterPro" id="IPR029016">
    <property type="entry name" value="GAF-like_dom_sf"/>
</dbReference>
<evidence type="ECO:0000313" key="6">
    <source>
        <dbReference type="Proteomes" id="UP000263273"/>
    </source>
</evidence>
<feature type="non-terminal residue" evidence="5">
    <location>
        <position position="1"/>
    </location>
</feature>
<evidence type="ECO:0000256" key="1">
    <source>
        <dbReference type="ARBA" id="ARBA00022491"/>
    </source>
</evidence>